<dbReference type="EMBL" id="JBDJPC010000003">
    <property type="protein sequence ID" value="KAL1509403.1"/>
    <property type="molecule type" value="Genomic_DNA"/>
</dbReference>
<evidence type="ECO:0000313" key="2">
    <source>
        <dbReference type="Proteomes" id="UP001566132"/>
    </source>
</evidence>
<organism evidence="1 2">
    <name type="scientific">Hypothenemus hampei</name>
    <name type="common">Coffee berry borer</name>
    <dbReference type="NCBI Taxonomy" id="57062"/>
    <lineage>
        <taxon>Eukaryota</taxon>
        <taxon>Metazoa</taxon>
        <taxon>Ecdysozoa</taxon>
        <taxon>Arthropoda</taxon>
        <taxon>Hexapoda</taxon>
        <taxon>Insecta</taxon>
        <taxon>Pterygota</taxon>
        <taxon>Neoptera</taxon>
        <taxon>Endopterygota</taxon>
        <taxon>Coleoptera</taxon>
        <taxon>Polyphaga</taxon>
        <taxon>Cucujiformia</taxon>
        <taxon>Curculionidae</taxon>
        <taxon>Scolytinae</taxon>
        <taxon>Hypothenemus</taxon>
    </lineage>
</organism>
<gene>
    <name evidence="1" type="ORF">ABEB36_004146</name>
</gene>
<reference evidence="1 2" key="1">
    <citation type="submission" date="2024-05" db="EMBL/GenBank/DDBJ databases">
        <title>Genetic variation in Jamaican populations of the coffee berry borer (Hypothenemus hampei).</title>
        <authorList>
            <person name="Errbii M."/>
            <person name="Myrie A."/>
        </authorList>
    </citation>
    <scope>NUCLEOTIDE SEQUENCE [LARGE SCALE GENOMIC DNA]</scope>
    <source>
        <strain evidence="1">JA-Hopewell-2020-01-JO</strain>
        <tissue evidence="1">Whole body</tissue>
    </source>
</reference>
<accession>A0ABD1F2C2</accession>
<keyword evidence="2" id="KW-1185">Reference proteome</keyword>
<dbReference type="AlphaFoldDB" id="A0ABD1F2C2"/>
<name>A0ABD1F2C2_HYPHA</name>
<dbReference type="Proteomes" id="UP001566132">
    <property type="component" value="Unassembled WGS sequence"/>
</dbReference>
<evidence type="ECO:0000313" key="1">
    <source>
        <dbReference type="EMBL" id="KAL1509403.1"/>
    </source>
</evidence>
<protein>
    <submittedName>
        <fullName evidence="1">Uncharacterized protein</fullName>
    </submittedName>
</protein>
<proteinExistence type="predicted"/>
<sequence length="109" mass="12960">MTLPITVSSIPFSRFDLLRFLLIKYEKKNLDDKLFTLNTKVEAEIFFGDIDESYCFDGKKLKKRMLKKSQKCISFPNKWTCHVHIFYLSDNSSKTWNDVFNMLDSRNTM</sequence>
<comment type="caution">
    <text evidence="1">The sequence shown here is derived from an EMBL/GenBank/DDBJ whole genome shotgun (WGS) entry which is preliminary data.</text>
</comment>